<sequence>MATTPPLSPLIAAAKTSRVEGWIQQLSKPASAQADALSPPSTPENRPSLKRKHAASSAPCTYTMSMRATSPKRPRRDTNTKVLPTHSVSAAGAASNASALALNKKNTFSPPGS</sequence>
<evidence type="ECO:0000313" key="2">
    <source>
        <dbReference type="EMBL" id="KAF2245175.1"/>
    </source>
</evidence>
<feature type="compositionally biased region" description="Polar residues" evidence="1">
    <location>
        <begin position="58"/>
        <end position="68"/>
    </location>
</feature>
<dbReference type="AlphaFoldDB" id="A0A6A6I3T9"/>
<organism evidence="2 3">
    <name type="scientific">Trematosphaeria pertusa</name>
    <dbReference type="NCBI Taxonomy" id="390896"/>
    <lineage>
        <taxon>Eukaryota</taxon>
        <taxon>Fungi</taxon>
        <taxon>Dikarya</taxon>
        <taxon>Ascomycota</taxon>
        <taxon>Pezizomycotina</taxon>
        <taxon>Dothideomycetes</taxon>
        <taxon>Pleosporomycetidae</taxon>
        <taxon>Pleosporales</taxon>
        <taxon>Massarineae</taxon>
        <taxon>Trematosphaeriaceae</taxon>
        <taxon>Trematosphaeria</taxon>
    </lineage>
</organism>
<gene>
    <name evidence="2" type="ORF">BU26DRAFT_553673</name>
</gene>
<evidence type="ECO:0000313" key="3">
    <source>
        <dbReference type="Proteomes" id="UP000800094"/>
    </source>
</evidence>
<dbReference type="RefSeq" id="XP_033680179.1">
    <property type="nucleotide sequence ID" value="XM_033832226.1"/>
</dbReference>
<evidence type="ECO:0000256" key="1">
    <source>
        <dbReference type="SAM" id="MobiDB-lite"/>
    </source>
</evidence>
<dbReference type="OrthoDB" id="4161186at2759"/>
<dbReference type="EMBL" id="ML987201">
    <property type="protein sequence ID" value="KAF2245175.1"/>
    <property type="molecule type" value="Genomic_DNA"/>
</dbReference>
<dbReference type="GeneID" id="54585556"/>
<name>A0A6A6I3T9_9PLEO</name>
<reference evidence="2" key="1">
    <citation type="journal article" date="2020" name="Stud. Mycol.">
        <title>101 Dothideomycetes genomes: a test case for predicting lifestyles and emergence of pathogens.</title>
        <authorList>
            <person name="Haridas S."/>
            <person name="Albert R."/>
            <person name="Binder M."/>
            <person name="Bloem J."/>
            <person name="Labutti K."/>
            <person name="Salamov A."/>
            <person name="Andreopoulos B."/>
            <person name="Baker S."/>
            <person name="Barry K."/>
            <person name="Bills G."/>
            <person name="Bluhm B."/>
            <person name="Cannon C."/>
            <person name="Castanera R."/>
            <person name="Culley D."/>
            <person name="Daum C."/>
            <person name="Ezra D."/>
            <person name="Gonzalez J."/>
            <person name="Henrissat B."/>
            <person name="Kuo A."/>
            <person name="Liang C."/>
            <person name="Lipzen A."/>
            <person name="Lutzoni F."/>
            <person name="Magnuson J."/>
            <person name="Mondo S."/>
            <person name="Nolan M."/>
            <person name="Ohm R."/>
            <person name="Pangilinan J."/>
            <person name="Park H.-J."/>
            <person name="Ramirez L."/>
            <person name="Alfaro M."/>
            <person name="Sun H."/>
            <person name="Tritt A."/>
            <person name="Yoshinaga Y."/>
            <person name="Zwiers L.-H."/>
            <person name="Turgeon B."/>
            <person name="Goodwin S."/>
            <person name="Spatafora J."/>
            <person name="Crous P."/>
            <person name="Grigoriev I."/>
        </authorList>
    </citation>
    <scope>NUCLEOTIDE SEQUENCE</scope>
    <source>
        <strain evidence="2">CBS 122368</strain>
    </source>
</reference>
<feature type="compositionally biased region" description="Low complexity" evidence="1">
    <location>
        <begin position="89"/>
        <end position="106"/>
    </location>
</feature>
<proteinExistence type="predicted"/>
<accession>A0A6A6I3T9</accession>
<keyword evidence="3" id="KW-1185">Reference proteome</keyword>
<feature type="region of interest" description="Disordered" evidence="1">
    <location>
        <begin position="26"/>
        <end position="113"/>
    </location>
</feature>
<protein>
    <submittedName>
        <fullName evidence="2">Uncharacterized protein</fullName>
    </submittedName>
</protein>
<dbReference type="Proteomes" id="UP000800094">
    <property type="component" value="Unassembled WGS sequence"/>
</dbReference>